<dbReference type="CDD" id="cd08557">
    <property type="entry name" value="PI-PLCc_bacteria_like"/>
    <property type="match status" value="1"/>
</dbReference>
<keyword evidence="2" id="KW-1185">Reference proteome</keyword>
<comment type="caution">
    <text evidence="1">The sequence shown here is derived from an EMBL/GenBank/DDBJ whole genome shotgun (WGS) entry which is preliminary data.</text>
</comment>
<reference evidence="1" key="1">
    <citation type="submission" date="2023-03" db="EMBL/GenBank/DDBJ databases">
        <authorList>
            <person name="Steffen K."/>
            <person name="Cardenas P."/>
        </authorList>
    </citation>
    <scope>NUCLEOTIDE SEQUENCE</scope>
</reference>
<dbReference type="Gene3D" id="3.20.20.190">
    <property type="entry name" value="Phosphatidylinositol (PI) phosphodiesterase"/>
    <property type="match status" value="1"/>
</dbReference>
<dbReference type="InterPro" id="IPR017946">
    <property type="entry name" value="PLC-like_Pdiesterase_TIM-brl"/>
</dbReference>
<dbReference type="Proteomes" id="UP001174909">
    <property type="component" value="Unassembled WGS sequence"/>
</dbReference>
<protein>
    <submittedName>
        <fullName evidence="1">PI-PLC X domain-containing protein 1</fullName>
    </submittedName>
</protein>
<dbReference type="InterPro" id="IPR051057">
    <property type="entry name" value="PI-PLC_domain"/>
</dbReference>
<organism evidence="1 2">
    <name type="scientific">Geodia barretti</name>
    <name type="common">Barrett's horny sponge</name>
    <dbReference type="NCBI Taxonomy" id="519541"/>
    <lineage>
        <taxon>Eukaryota</taxon>
        <taxon>Metazoa</taxon>
        <taxon>Porifera</taxon>
        <taxon>Demospongiae</taxon>
        <taxon>Heteroscleromorpha</taxon>
        <taxon>Tetractinellida</taxon>
        <taxon>Astrophorina</taxon>
        <taxon>Geodiidae</taxon>
        <taxon>Geodia</taxon>
    </lineage>
</organism>
<dbReference type="PANTHER" id="PTHR13593:SF140">
    <property type="entry name" value="PLC-LIKE PHOSPHODIESTERASE"/>
    <property type="match status" value="1"/>
</dbReference>
<accession>A0AA35WI32</accession>
<gene>
    <name evidence="1" type="ORF">GBAR_LOCUS12633</name>
</gene>
<dbReference type="EMBL" id="CASHTH010001876">
    <property type="protein sequence ID" value="CAI8021264.1"/>
    <property type="molecule type" value="Genomic_DNA"/>
</dbReference>
<dbReference type="AlphaFoldDB" id="A0AA35WI32"/>
<dbReference type="SUPFAM" id="SSF51695">
    <property type="entry name" value="PLC-like phosphodiesterases"/>
    <property type="match status" value="1"/>
</dbReference>
<dbReference type="Pfam" id="PF26146">
    <property type="entry name" value="PI-PLC_X"/>
    <property type="match status" value="1"/>
</dbReference>
<evidence type="ECO:0000313" key="1">
    <source>
        <dbReference type="EMBL" id="CAI8021264.1"/>
    </source>
</evidence>
<evidence type="ECO:0000313" key="2">
    <source>
        <dbReference type="Proteomes" id="UP001174909"/>
    </source>
</evidence>
<sequence length="574" mass="63331">MRELPRYIIFGLDQTIMERVCSIPVVRALALVAILYQCATAAADHAAAAGAVHNKRGDSCPLIMGRDDICNLDYNQITWPGTHNSGSGFNGPLVFRNGFPTPGCVYRNQDLNYTAQLDFGIRWFDIDLCWVTDGEATTAVSAGLWTCHSNGYAGKVDEILRQVNDWLNMSPNYFEIVSLFFNGDYDRSRSEPIANALNELLESYWTVQPLKTKRSRPFLTMNSAFNTTGEWPTLILAANRNERVFVFVHESLQLGDQPWAHDPVPSTSPSQVIKDSCDGLIDFSRGACNVCTDLWAIDAIGSRGNCIYRTAEICNTITYNVTRDCLDLRMEYGKTLNVIEVDFPDRAPEGLSVVDIANKFNTRNYEFFFINTPTELPNATECTPDFTPTPSPSPTPRPATYCDALKQIAEMPLYYFQCSPNEACDTLLCPTDLFADGFLYSIDISVVRECNMDAAFAMEIFTPLGGSAGRVEANTTGVYLLLAFPLVITIDQMEDAIGVGVSTIFLIPLHKRCYSIIIVQVVINTGDNRGVDNTVLTYTVIPLPTAPECPTSGVSGVVVSLAHLLLPLALVLLL</sequence>
<name>A0AA35WI32_GEOBA</name>
<dbReference type="GO" id="GO:0008081">
    <property type="term" value="F:phosphoric diester hydrolase activity"/>
    <property type="evidence" value="ECO:0007669"/>
    <property type="project" value="InterPro"/>
</dbReference>
<dbReference type="PANTHER" id="PTHR13593">
    <property type="match status" value="1"/>
</dbReference>
<proteinExistence type="predicted"/>
<dbReference type="GO" id="GO:0006629">
    <property type="term" value="P:lipid metabolic process"/>
    <property type="evidence" value="ECO:0007669"/>
    <property type="project" value="InterPro"/>
</dbReference>